<dbReference type="InterPro" id="IPR020449">
    <property type="entry name" value="Tscrpt_reg_AraC-type_HTH"/>
</dbReference>
<dbReference type="GO" id="GO:0043565">
    <property type="term" value="F:sequence-specific DNA binding"/>
    <property type="evidence" value="ECO:0007669"/>
    <property type="project" value="InterPro"/>
</dbReference>
<dbReference type="Proteomes" id="UP000652681">
    <property type="component" value="Unassembled WGS sequence"/>
</dbReference>
<evidence type="ECO:0000259" key="4">
    <source>
        <dbReference type="PROSITE" id="PS01124"/>
    </source>
</evidence>
<keyword evidence="6" id="KW-1185">Reference proteome</keyword>
<proteinExistence type="predicted"/>
<comment type="caution">
    <text evidence="5">The sequence shown here is derived from an EMBL/GenBank/DDBJ whole genome shotgun (WGS) entry which is preliminary data.</text>
</comment>
<dbReference type="PROSITE" id="PS01124">
    <property type="entry name" value="HTH_ARAC_FAMILY_2"/>
    <property type="match status" value="1"/>
</dbReference>
<dbReference type="AlphaFoldDB" id="A0A8J6PCF7"/>
<dbReference type="EMBL" id="JACVEL010000005">
    <property type="protein sequence ID" value="MBC9812613.1"/>
    <property type="molecule type" value="Genomic_DNA"/>
</dbReference>
<keyword evidence="1" id="KW-0805">Transcription regulation</keyword>
<dbReference type="PANTHER" id="PTHR43280">
    <property type="entry name" value="ARAC-FAMILY TRANSCRIPTIONAL REGULATOR"/>
    <property type="match status" value="1"/>
</dbReference>
<sequence length="302" mass="34971">MKPIISLQRISDIGKFDPAIRIMHPLVAIVDFSKIDESLEEGTRISCDFYTIMFKNYCVNTLRYGRQTYDFQEGSLICIAPKQVVTMDSEIEKKENMMGWGLFFHPDLLRGTSLANKMADYTFFAYETSEALHLSDKEKQTLHDCVQKIQQELHENIDDYSQSLIVSNIELLLNYCTRYYGRQFITRKNSNSGTVAQVEQLLKQYFKTDKAQQEGFPTVKYLADQVRLSANYLSDLLKKETGMSAQDHIHYHVIEAAKNLLLNSDKTVGELSFMLGFEYPQYFSRLFKSKTGLTPLEYRNLN</sequence>
<gene>
    <name evidence="5" type="ORF">H9Y05_09035</name>
</gene>
<dbReference type="PRINTS" id="PR00032">
    <property type="entry name" value="HTHARAC"/>
</dbReference>
<keyword evidence="3" id="KW-0804">Transcription</keyword>
<dbReference type="SMART" id="SM00342">
    <property type="entry name" value="HTH_ARAC"/>
    <property type="match status" value="1"/>
</dbReference>
<dbReference type="Pfam" id="PF12833">
    <property type="entry name" value="HTH_18"/>
    <property type="match status" value="1"/>
</dbReference>
<evidence type="ECO:0000256" key="2">
    <source>
        <dbReference type="ARBA" id="ARBA00023125"/>
    </source>
</evidence>
<dbReference type="SUPFAM" id="SSF46689">
    <property type="entry name" value="Homeodomain-like"/>
    <property type="match status" value="1"/>
</dbReference>
<evidence type="ECO:0000256" key="3">
    <source>
        <dbReference type="ARBA" id="ARBA00023163"/>
    </source>
</evidence>
<dbReference type="RefSeq" id="WP_216714089.1">
    <property type="nucleotide sequence ID" value="NZ_JACVEL010000005.1"/>
</dbReference>
<feature type="domain" description="HTH araC/xylS-type" evidence="4">
    <location>
        <begin position="200"/>
        <end position="301"/>
    </location>
</feature>
<dbReference type="Gene3D" id="1.10.10.60">
    <property type="entry name" value="Homeodomain-like"/>
    <property type="match status" value="2"/>
</dbReference>
<dbReference type="GO" id="GO:0003700">
    <property type="term" value="F:DNA-binding transcription factor activity"/>
    <property type="evidence" value="ECO:0007669"/>
    <property type="project" value="InterPro"/>
</dbReference>
<dbReference type="InterPro" id="IPR009057">
    <property type="entry name" value="Homeodomain-like_sf"/>
</dbReference>
<organism evidence="5 6">
    <name type="scientific">Taishania pollutisoli</name>
    <dbReference type="NCBI Taxonomy" id="2766479"/>
    <lineage>
        <taxon>Bacteria</taxon>
        <taxon>Pseudomonadati</taxon>
        <taxon>Bacteroidota</taxon>
        <taxon>Flavobacteriia</taxon>
        <taxon>Flavobacteriales</taxon>
        <taxon>Crocinitomicaceae</taxon>
        <taxon>Taishania</taxon>
    </lineage>
</organism>
<reference evidence="5" key="1">
    <citation type="submission" date="2020-09" db="EMBL/GenBank/DDBJ databases">
        <title>Taishania pollutisoli gen. nov., sp. nov., Isolated from Tetrabromobisphenol A-Contaminated Soil.</title>
        <authorList>
            <person name="Chen Q."/>
        </authorList>
    </citation>
    <scope>NUCLEOTIDE SEQUENCE</scope>
    <source>
        <strain evidence="5">CZZ-1</strain>
    </source>
</reference>
<evidence type="ECO:0000313" key="6">
    <source>
        <dbReference type="Proteomes" id="UP000652681"/>
    </source>
</evidence>
<evidence type="ECO:0000313" key="5">
    <source>
        <dbReference type="EMBL" id="MBC9812613.1"/>
    </source>
</evidence>
<accession>A0A8J6PCF7</accession>
<name>A0A8J6PCF7_9FLAO</name>
<protein>
    <submittedName>
        <fullName evidence="5">Helix-turn-helix transcriptional regulator</fullName>
    </submittedName>
</protein>
<evidence type="ECO:0000256" key="1">
    <source>
        <dbReference type="ARBA" id="ARBA00023015"/>
    </source>
</evidence>
<keyword evidence="2" id="KW-0238">DNA-binding</keyword>
<dbReference type="PANTHER" id="PTHR43280:SF32">
    <property type="entry name" value="TRANSCRIPTIONAL REGULATORY PROTEIN"/>
    <property type="match status" value="1"/>
</dbReference>
<dbReference type="InterPro" id="IPR018060">
    <property type="entry name" value="HTH_AraC"/>
</dbReference>